<feature type="transmembrane region" description="Helical" evidence="3">
    <location>
        <begin position="226"/>
        <end position="249"/>
    </location>
</feature>
<dbReference type="PANTHER" id="PTHR23524">
    <property type="entry name" value="TRANSPORTER, PUTATIVE (AFU_ORTHOLOGUE AFUA_8G04850)-RELATED"/>
    <property type="match status" value="1"/>
</dbReference>
<organism evidence="5 6">
    <name type="scientific">Dissophora globulifera</name>
    <dbReference type="NCBI Taxonomy" id="979702"/>
    <lineage>
        <taxon>Eukaryota</taxon>
        <taxon>Fungi</taxon>
        <taxon>Fungi incertae sedis</taxon>
        <taxon>Mucoromycota</taxon>
        <taxon>Mortierellomycotina</taxon>
        <taxon>Mortierellomycetes</taxon>
        <taxon>Mortierellales</taxon>
        <taxon>Mortierellaceae</taxon>
        <taxon>Dissophora</taxon>
    </lineage>
</organism>
<comment type="caution">
    <text evidence="5">The sequence shown here is derived from an EMBL/GenBank/DDBJ whole genome shotgun (WGS) entry which is preliminary data.</text>
</comment>
<dbReference type="PROSITE" id="PS50850">
    <property type="entry name" value="MFS"/>
    <property type="match status" value="1"/>
</dbReference>
<feature type="compositionally biased region" description="Low complexity" evidence="2">
    <location>
        <begin position="27"/>
        <end position="38"/>
    </location>
</feature>
<feature type="transmembrane region" description="Helical" evidence="3">
    <location>
        <begin position="382"/>
        <end position="400"/>
    </location>
</feature>
<feature type="transmembrane region" description="Helical" evidence="3">
    <location>
        <begin position="160"/>
        <end position="178"/>
    </location>
</feature>
<dbReference type="InterPro" id="IPR011701">
    <property type="entry name" value="MFS"/>
</dbReference>
<feature type="transmembrane region" description="Helical" evidence="3">
    <location>
        <begin position="130"/>
        <end position="148"/>
    </location>
</feature>
<dbReference type="Pfam" id="PF07690">
    <property type="entry name" value="MFS_1"/>
    <property type="match status" value="1"/>
</dbReference>
<keyword evidence="3" id="KW-0472">Membrane</keyword>
<evidence type="ECO:0000313" key="5">
    <source>
        <dbReference type="EMBL" id="KAG0318124.1"/>
    </source>
</evidence>
<dbReference type="GO" id="GO:0016020">
    <property type="term" value="C:membrane"/>
    <property type="evidence" value="ECO:0007669"/>
    <property type="project" value="UniProtKB-SubCell"/>
</dbReference>
<evidence type="ECO:0000256" key="3">
    <source>
        <dbReference type="SAM" id="Phobius"/>
    </source>
</evidence>
<accession>A0A9P6RIL9</accession>
<evidence type="ECO:0000256" key="1">
    <source>
        <dbReference type="ARBA" id="ARBA00004141"/>
    </source>
</evidence>
<feature type="transmembrane region" description="Helical" evidence="3">
    <location>
        <begin position="445"/>
        <end position="469"/>
    </location>
</feature>
<keyword evidence="3" id="KW-1133">Transmembrane helix</keyword>
<feature type="transmembrane region" description="Helical" evidence="3">
    <location>
        <begin position="412"/>
        <end position="433"/>
    </location>
</feature>
<keyword evidence="3" id="KW-0812">Transmembrane</keyword>
<dbReference type="PANTHER" id="PTHR23524:SF1">
    <property type="entry name" value="MRH DOMAIN-CONTAINING PROTEIN-RELATED"/>
    <property type="match status" value="1"/>
</dbReference>
<sequence length="531" mass="57385">MKSEVVETRSHDDSNFYDSKHDSQIESSPTSSSTTVSSPASTHHRLFWIFIVNKDIGYLNLITYLVACFATICLIAYLSIVQPFVLTVLLGITENTGDITGSLALYDEILALPATLIWGVLSDRVGRRPIYSAGFVLLGTSMILYSYVKNVYPHMLLCRLLFSLGSAACTCMMTGTLGDIAGGRHQRGRVSAMVGMFAGFGGLVSGLVLIKVPYQLGTLVKNDAEGIQLALIIVGGSAIGLAVVLALAIPDINAPESSLIRCLRRAVSPRNSQTVDNVEKPRIVRPAMNPLKLLKYGILAGRDPRIALAYFSSFVARADTVLFTSYVSLWVIQHFLDLGWCRDGKSCGAAAGDTHLLTGIGQGVSLAFAPLFGYAGEKLKKSSVLGVAGLIGAIGSLPFAFTKEAPAHKSNYVFVCMVGIGQIGMIVTGMSLVNGTYIDPKYRGSVAGVFSFCGAVSIMIMVKLGGYLFDVWMRGAPFVLMGIAHLLVAVFSLYVRIITPRLERRDQEMFAKEVMNLRLQQGNPTRYTKDD</sequence>
<feature type="transmembrane region" description="Helical" evidence="3">
    <location>
        <begin position="356"/>
        <end position="375"/>
    </location>
</feature>
<feature type="transmembrane region" description="Helical" evidence="3">
    <location>
        <begin position="475"/>
        <end position="495"/>
    </location>
</feature>
<evidence type="ECO:0000259" key="4">
    <source>
        <dbReference type="PROSITE" id="PS50850"/>
    </source>
</evidence>
<feature type="transmembrane region" description="Helical" evidence="3">
    <location>
        <begin position="58"/>
        <end position="80"/>
    </location>
</feature>
<proteinExistence type="predicted"/>
<comment type="subcellular location">
    <subcellularLocation>
        <location evidence="1">Membrane</location>
        <topology evidence="1">Multi-pass membrane protein</topology>
    </subcellularLocation>
</comment>
<name>A0A9P6RIL9_9FUNG</name>
<dbReference type="EMBL" id="JAAAIP010000388">
    <property type="protein sequence ID" value="KAG0318124.1"/>
    <property type="molecule type" value="Genomic_DNA"/>
</dbReference>
<dbReference type="Proteomes" id="UP000738325">
    <property type="component" value="Unassembled WGS sequence"/>
</dbReference>
<dbReference type="InterPro" id="IPR036259">
    <property type="entry name" value="MFS_trans_sf"/>
</dbReference>
<dbReference type="AlphaFoldDB" id="A0A9P6RIL9"/>
<dbReference type="SUPFAM" id="SSF103473">
    <property type="entry name" value="MFS general substrate transporter"/>
    <property type="match status" value="1"/>
</dbReference>
<dbReference type="Gene3D" id="1.20.1250.20">
    <property type="entry name" value="MFS general substrate transporter like domains"/>
    <property type="match status" value="2"/>
</dbReference>
<feature type="domain" description="Major facilitator superfamily (MFS) profile" evidence="4">
    <location>
        <begin position="49"/>
        <end position="500"/>
    </location>
</feature>
<evidence type="ECO:0000256" key="2">
    <source>
        <dbReference type="SAM" id="MobiDB-lite"/>
    </source>
</evidence>
<gene>
    <name evidence="5" type="ORF">BGZ99_005849</name>
</gene>
<feature type="region of interest" description="Disordered" evidence="2">
    <location>
        <begin position="1"/>
        <end position="38"/>
    </location>
</feature>
<protein>
    <recommendedName>
        <fullName evidence="4">Major facilitator superfamily (MFS) profile domain-containing protein</fullName>
    </recommendedName>
</protein>
<evidence type="ECO:0000313" key="6">
    <source>
        <dbReference type="Proteomes" id="UP000738325"/>
    </source>
</evidence>
<dbReference type="GO" id="GO:0022857">
    <property type="term" value="F:transmembrane transporter activity"/>
    <property type="evidence" value="ECO:0007669"/>
    <property type="project" value="InterPro"/>
</dbReference>
<dbReference type="OrthoDB" id="18110at2759"/>
<keyword evidence="6" id="KW-1185">Reference proteome</keyword>
<dbReference type="InterPro" id="IPR020846">
    <property type="entry name" value="MFS_dom"/>
</dbReference>
<reference evidence="5" key="1">
    <citation type="journal article" date="2020" name="Fungal Divers.">
        <title>Resolving the Mortierellaceae phylogeny through synthesis of multi-gene phylogenetics and phylogenomics.</title>
        <authorList>
            <person name="Vandepol N."/>
            <person name="Liber J."/>
            <person name="Desiro A."/>
            <person name="Na H."/>
            <person name="Kennedy M."/>
            <person name="Barry K."/>
            <person name="Grigoriev I.V."/>
            <person name="Miller A.N."/>
            <person name="O'Donnell K."/>
            <person name="Stajich J.E."/>
            <person name="Bonito G."/>
        </authorList>
    </citation>
    <scope>NUCLEOTIDE SEQUENCE</scope>
    <source>
        <strain evidence="5">REB-010B</strain>
    </source>
</reference>
<feature type="transmembrane region" description="Helical" evidence="3">
    <location>
        <begin position="190"/>
        <end position="214"/>
    </location>
</feature>
<feature type="compositionally biased region" description="Basic and acidic residues" evidence="2">
    <location>
        <begin position="1"/>
        <end position="24"/>
    </location>
</feature>